<dbReference type="EMBL" id="JWZX01000265">
    <property type="protein sequence ID" value="KOO53366.1"/>
    <property type="molecule type" value="Genomic_DNA"/>
</dbReference>
<feature type="compositionally biased region" description="Basic and acidic residues" evidence="1">
    <location>
        <begin position="149"/>
        <end position="173"/>
    </location>
</feature>
<dbReference type="GO" id="GO:0003714">
    <property type="term" value="F:transcription corepressor activity"/>
    <property type="evidence" value="ECO:0007669"/>
    <property type="project" value="InterPro"/>
</dbReference>
<reference evidence="4" key="1">
    <citation type="journal article" date="2015" name="PLoS Genet.">
        <title>Genome Sequence and Transcriptome Analyses of Chrysochromulina tobin: Metabolic Tools for Enhanced Algal Fitness in the Prominent Order Prymnesiales (Haptophyceae).</title>
        <authorList>
            <person name="Hovde B.T."/>
            <person name="Deodato C.R."/>
            <person name="Hunsperger H.M."/>
            <person name="Ryken S.A."/>
            <person name="Yost W."/>
            <person name="Jha R.K."/>
            <person name="Patterson J."/>
            <person name="Monnat R.J. Jr."/>
            <person name="Barlow S.B."/>
            <person name="Starkenburg S.R."/>
            <person name="Cattolico R.A."/>
        </authorList>
    </citation>
    <scope>NUCLEOTIDE SEQUENCE</scope>
    <source>
        <strain evidence="4">CCMP291</strain>
    </source>
</reference>
<feature type="compositionally biased region" description="Basic residues" evidence="1">
    <location>
        <begin position="283"/>
        <end position="321"/>
    </location>
</feature>
<accession>A0A0M0LQU1</accession>
<dbReference type="PANTHER" id="PTHR13151">
    <property type="entry name" value="CBF1 INTERACTING COREPRESSOR CIR"/>
    <property type="match status" value="1"/>
</dbReference>
<dbReference type="InterPro" id="IPR040014">
    <property type="entry name" value="CIR1"/>
</dbReference>
<protein>
    <submittedName>
        <fullName evidence="3">Corepressor interacting with rbpj 1</fullName>
    </submittedName>
</protein>
<organism evidence="3 4">
    <name type="scientific">Chrysochromulina tobinii</name>
    <dbReference type="NCBI Taxonomy" id="1460289"/>
    <lineage>
        <taxon>Eukaryota</taxon>
        <taxon>Haptista</taxon>
        <taxon>Haptophyta</taxon>
        <taxon>Prymnesiophyceae</taxon>
        <taxon>Prymnesiales</taxon>
        <taxon>Chrysochromulinaceae</taxon>
        <taxon>Chrysochromulina</taxon>
    </lineage>
</organism>
<evidence type="ECO:0000256" key="1">
    <source>
        <dbReference type="SAM" id="MobiDB-lite"/>
    </source>
</evidence>
<name>A0A0M0LQU1_9EUKA</name>
<feature type="compositionally biased region" description="Basic and acidic residues" evidence="1">
    <location>
        <begin position="83"/>
        <end position="102"/>
    </location>
</feature>
<dbReference type="AlphaFoldDB" id="A0A0M0LQU1"/>
<dbReference type="Pfam" id="PF10197">
    <property type="entry name" value="Cir_N"/>
    <property type="match status" value="1"/>
</dbReference>
<feature type="region of interest" description="Disordered" evidence="1">
    <location>
        <begin position="269"/>
        <end position="337"/>
    </location>
</feature>
<gene>
    <name evidence="3" type="ORF">Ctob_016355</name>
</gene>
<dbReference type="GO" id="GO:0005634">
    <property type="term" value="C:nucleus"/>
    <property type="evidence" value="ECO:0007669"/>
    <property type="project" value="TreeGrafter"/>
</dbReference>
<keyword evidence="4" id="KW-1185">Reference proteome</keyword>
<comment type="caution">
    <text evidence="3">The sequence shown here is derived from an EMBL/GenBank/DDBJ whole genome shotgun (WGS) entry which is preliminary data.</text>
</comment>
<dbReference type="Proteomes" id="UP000037460">
    <property type="component" value="Unassembled WGS sequence"/>
</dbReference>
<sequence>MSLSFLGKKSFHPSNPKNVAKLFAAEQKLEHEAKRAEELKHEAEQEEARRQARALLGKSAEPESVPSAISFMYQKPPGMAEAQSRHERKERDDAQKTKAELDAERFPILKNAPREGEYTNNIDVQHKPFALHLRKVQCKRCLQWGHSLGDRECPLRDTTDPKDEQQKAREDPISRAAGTEASGGALRWAPKAAPDAGLVGGASTSDHNQQFVAMVDEGMEATVGGSDALMGAAGAGMEELDPAVLAMLTEKQRRKLLKMYQRELSQLEGGAHDSAVDEVGDTRKRKKHHHQKEAKHHKDKRHKDTGKHSDKSKKRSHGKHSKRDEDESGDDSSGSGR</sequence>
<feature type="domain" description="CBF1-interacting co-repressor CIR N-terminal" evidence="2">
    <location>
        <begin position="10"/>
        <end position="46"/>
    </location>
</feature>
<dbReference type="OrthoDB" id="6253837at2759"/>
<evidence type="ECO:0000313" key="3">
    <source>
        <dbReference type="EMBL" id="KOO53366.1"/>
    </source>
</evidence>
<evidence type="ECO:0000259" key="2">
    <source>
        <dbReference type="SMART" id="SM01083"/>
    </source>
</evidence>
<feature type="region of interest" description="Disordered" evidence="1">
    <location>
        <begin position="149"/>
        <end position="186"/>
    </location>
</feature>
<feature type="compositionally biased region" description="Basic and acidic residues" evidence="1">
    <location>
        <begin position="33"/>
        <end position="50"/>
    </location>
</feature>
<evidence type="ECO:0000313" key="4">
    <source>
        <dbReference type="Proteomes" id="UP000037460"/>
    </source>
</evidence>
<proteinExistence type="predicted"/>
<dbReference type="PANTHER" id="PTHR13151:SF2">
    <property type="entry name" value="COREPRESSOR INTERACTING WITH RBPJ 1"/>
    <property type="match status" value="1"/>
</dbReference>
<dbReference type="InterPro" id="IPR019339">
    <property type="entry name" value="CIR_N_dom"/>
</dbReference>
<feature type="region of interest" description="Disordered" evidence="1">
    <location>
        <begin position="76"/>
        <end position="102"/>
    </location>
</feature>
<dbReference type="SMART" id="SM01083">
    <property type="entry name" value="Cir_N"/>
    <property type="match status" value="1"/>
</dbReference>
<feature type="region of interest" description="Disordered" evidence="1">
    <location>
        <begin position="33"/>
        <end position="52"/>
    </location>
</feature>